<dbReference type="RefSeq" id="WP_021012007.1">
    <property type="nucleotide sequence ID" value="NC_022198.1"/>
</dbReference>
<dbReference type="AlphaFoldDB" id="U3GZ29"/>
<dbReference type="KEGG" id="caz:CARG_07480"/>
<evidence type="ECO:0000313" key="2">
    <source>
        <dbReference type="EMBL" id="AGU15616.1"/>
    </source>
</evidence>
<feature type="transmembrane region" description="Helical" evidence="1">
    <location>
        <begin position="71"/>
        <end position="89"/>
    </location>
</feature>
<proteinExistence type="predicted"/>
<dbReference type="STRING" id="1348662.CARG_07480"/>
<evidence type="ECO:0000256" key="1">
    <source>
        <dbReference type="SAM" id="Phobius"/>
    </source>
</evidence>
<sequence>MRKTDDIQPPAFALTLGVVEVLSVTAYWLFYLYLAQRLTKKTGTIVCIGWAVVPLVLMSCAYALGPPLYTPAVLSASGIVWIACALSYTQVLKAF</sequence>
<dbReference type="HOGENOM" id="CLU_2368044_0_0_11"/>
<gene>
    <name evidence="2" type="ORF">CARG_07480</name>
</gene>
<accession>U3GZ29</accession>
<protein>
    <submittedName>
        <fullName evidence="2">Uncharacterized protein</fullName>
    </submittedName>
</protein>
<feature type="transmembrane region" description="Helical" evidence="1">
    <location>
        <begin position="12"/>
        <end position="33"/>
    </location>
</feature>
<feature type="transmembrane region" description="Helical" evidence="1">
    <location>
        <begin position="45"/>
        <end position="65"/>
    </location>
</feature>
<dbReference type="PATRIC" id="fig|1348662.3.peg.1478"/>
<reference evidence="2 3" key="1">
    <citation type="journal article" date="2013" name="Genome Announc.">
        <title>Whole-Genome Sequence of the Clinical Strain Corynebacterium argentoratense DSM 44202, Isolated from a Human Throat Specimen.</title>
        <authorList>
            <person name="Bomholt C."/>
            <person name="Glaub A."/>
            <person name="Gravermann K."/>
            <person name="Albersmeier A."/>
            <person name="Brinkrolf K."/>
            <person name="Ruckert C."/>
            <person name="Tauch A."/>
        </authorList>
    </citation>
    <scope>NUCLEOTIDE SEQUENCE [LARGE SCALE GENOMIC DNA]</scope>
    <source>
        <strain evidence="2">DSM 44202</strain>
    </source>
</reference>
<keyword evidence="1" id="KW-1133">Transmembrane helix</keyword>
<dbReference type="Proteomes" id="UP000016943">
    <property type="component" value="Chromosome"/>
</dbReference>
<keyword evidence="1" id="KW-0472">Membrane</keyword>
<dbReference type="GeneID" id="78250250"/>
<name>U3GZ29_9CORY</name>
<dbReference type="EMBL" id="CP006365">
    <property type="protein sequence ID" value="AGU15616.1"/>
    <property type="molecule type" value="Genomic_DNA"/>
</dbReference>
<keyword evidence="3" id="KW-1185">Reference proteome</keyword>
<evidence type="ECO:0000313" key="3">
    <source>
        <dbReference type="Proteomes" id="UP000016943"/>
    </source>
</evidence>
<organism evidence="2 3">
    <name type="scientific">Corynebacterium argentoratense DSM 44202</name>
    <dbReference type="NCBI Taxonomy" id="1348662"/>
    <lineage>
        <taxon>Bacteria</taxon>
        <taxon>Bacillati</taxon>
        <taxon>Actinomycetota</taxon>
        <taxon>Actinomycetes</taxon>
        <taxon>Mycobacteriales</taxon>
        <taxon>Corynebacteriaceae</taxon>
        <taxon>Corynebacterium</taxon>
    </lineage>
</organism>
<keyword evidence="1" id="KW-0812">Transmembrane</keyword>